<proteinExistence type="predicted"/>
<dbReference type="PANTHER" id="PTHR30383">
    <property type="entry name" value="THIOESTERASE 1/PROTEASE 1/LYSOPHOSPHOLIPASE L1"/>
    <property type="match status" value="1"/>
</dbReference>
<accession>A0ABZ0PCN9</accession>
<dbReference type="InterPro" id="IPR036514">
    <property type="entry name" value="SGNH_hydro_sf"/>
</dbReference>
<organism evidence="2 3">
    <name type="scientific">Sediminicoccus rosea</name>
    <dbReference type="NCBI Taxonomy" id="1225128"/>
    <lineage>
        <taxon>Bacteria</taxon>
        <taxon>Pseudomonadati</taxon>
        <taxon>Pseudomonadota</taxon>
        <taxon>Alphaproteobacteria</taxon>
        <taxon>Acetobacterales</taxon>
        <taxon>Roseomonadaceae</taxon>
        <taxon>Sediminicoccus</taxon>
    </lineage>
</organism>
<gene>
    <name evidence="2" type="ORF">R9Z33_14925</name>
</gene>
<evidence type="ECO:0000313" key="3">
    <source>
        <dbReference type="Proteomes" id="UP001305521"/>
    </source>
</evidence>
<dbReference type="RefSeq" id="WP_318647372.1">
    <property type="nucleotide sequence ID" value="NZ_CP137852.1"/>
</dbReference>
<dbReference type="InterPro" id="IPR051532">
    <property type="entry name" value="Ester_Hydrolysis_Enzymes"/>
</dbReference>
<reference evidence="2 3" key="1">
    <citation type="submission" date="2023-11" db="EMBL/GenBank/DDBJ databases">
        <title>Arctic aerobic anoxygenic photoheterotroph Sediminicoccus rosea KRV36 adapts its photosynthesis to long days of polar summer.</title>
        <authorList>
            <person name="Tomasch J."/>
            <person name="Kopejtka K."/>
            <person name="Bily T."/>
            <person name="Gardiner A.T."/>
            <person name="Gardian Z."/>
            <person name="Shivaramu S."/>
            <person name="Koblizek M."/>
            <person name="Engelhardt F."/>
            <person name="Kaftan D."/>
        </authorList>
    </citation>
    <scope>NUCLEOTIDE SEQUENCE [LARGE SCALE GENOMIC DNA]</scope>
    <source>
        <strain evidence="2 3">R-30</strain>
    </source>
</reference>
<evidence type="ECO:0000256" key="1">
    <source>
        <dbReference type="SAM" id="SignalP"/>
    </source>
</evidence>
<feature type="signal peptide" evidence="1">
    <location>
        <begin position="1"/>
        <end position="22"/>
    </location>
</feature>
<dbReference type="SUPFAM" id="SSF52266">
    <property type="entry name" value="SGNH hydrolase"/>
    <property type="match status" value="1"/>
</dbReference>
<sequence length="248" mass="26234">MLRRVPPFLLLSLLLAPGSGTAAPGCPSVTERLAPLLGVQAELDAGEPLTIVALGSSSTEGAGASSPEAAYPNQLQALLRGKLPGVELNVVNAGKSGETSQEMLARLEADVLTHDPDLVIWQAGGNEVLLGRDPATFLDLMRQGLRRLRAAGVEVVLMDNQQAPRILGAPAHARFEAAMRALAEEERVPLFARSRLMRRWQEAGLPQGEVIAPDGLHHNDRGYACLAEALAAALLRSAGQREAQLAAN</sequence>
<dbReference type="EMBL" id="CP137852">
    <property type="protein sequence ID" value="WPB83394.1"/>
    <property type="molecule type" value="Genomic_DNA"/>
</dbReference>
<keyword evidence="1" id="KW-0732">Signal</keyword>
<evidence type="ECO:0000313" key="2">
    <source>
        <dbReference type="EMBL" id="WPB83394.1"/>
    </source>
</evidence>
<dbReference type="PANTHER" id="PTHR30383:SF5">
    <property type="entry name" value="SGNH HYDROLASE-TYPE ESTERASE DOMAIN-CONTAINING PROTEIN"/>
    <property type="match status" value="1"/>
</dbReference>
<dbReference type="Pfam" id="PF25182">
    <property type="entry name" value="NonGDSL"/>
    <property type="match status" value="1"/>
</dbReference>
<dbReference type="Proteomes" id="UP001305521">
    <property type="component" value="Chromosome"/>
</dbReference>
<dbReference type="Gene3D" id="3.40.50.1110">
    <property type="entry name" value="SGNH hydrolase"/>
    <property type="match status" value="1"/>
</dbReference>
<protein>
    <submittedName>
        <fullName evidence="2">GDSL-type esterase/lipase family protein</fullName>
    </submittedName>
</protein>
<name>A0ABZ0PCN9_9PROT</name>
<feature type="chain" id="PRO_5045466940" evidence="1">
    <location>
        <begin position="23"/>
        <end position="248"/>
    </location>
</feature>
<dbReference type="InterPro" id="IPR057572">
    <property type="entry name" value="NonGDSL"/>
</dbReference>
<keyword evidence="3" id="KW-1185">Reference proteome</keyword>